<dbReference type="CDD" id="cd04301">
    <property type="entry name" value="NAT_SF"/>
    <property type="match status" value="1"/>
</dbReference>
<dbReference type="EMBL" id="BMLM01000002">
    <property type="protein sequence ID" value="GGN86283.1"/>
    <property type="molecule type" value="Genomic_DNA"/>
</dbReference>
<dbReference type="InterPro" id="IPR016181">
    <property type="entry name" value="Acyl_CoA_acyltransferase"/>
</dbReference>
<feature type="domain" description="N-acetyltransferase" evidence="1">
    <location>
        <begin position="17"/>
        <end position="172"/>
    </location>
</feature>
<protein>
    <submittedName>
        <fullName evidence="2">Acetyltransferase</fullName>
    </submittedName>
</protein>
<dbReference type="PROSITE" id="PS51186">
    <property type="entry name" value="GNAT"/>
    <property type="match status" value="1"/>
</dbReference>
<reference evidence="3" key="1">
    <citation type="journal article" date="2019" name="Int. J. Syst. Evol. Microbiol.">
        <title>The Global Catalogue of Microorganisms (GCM) 10K type strain sequencing project: providing services to taxonomists for standard genome sequencing and annotation.</title>
        <authorList>
            <consortium name="The Broad Institute Genomics Platform"/>
            <consortium name="The Broad Institute Genome Sequencing Center for Infectious Disease"/>
            <person name="Wu L."/>
            <person name="Ma J."/>
        </authorList>
    </citation>
    <scope>NUCLEOTIDE SEQUENCE [LARGE SCALE GENOMIC DNA]</scope>
    <source>
        <strain evidence="3">CGMCC 1.6960</strain>
    </source>
</reference>
<name>A0ABQ2KLA7_9MICO</name>
<dbReference type="Proteomes" id="UP000626982">
    <property type="component" value="Unassembled WGS sequence"/>
</dbReference>
<organism evidence="2 3">
    <name type="scientific">Agrococcus terreus</name>
    <dbReference type="NCBI Taxonomy" id="574649"/>
    <lineage>
        <taxon>Bacteria</taxon>
        <taxon>Bacillati</taxon>
        <taxon>Actinomycetota</taxon>
        <taxon>Actinomycetes</taxon>
        <taxon>Micrococcales</taxon>
        <taxon>Microbacteriaceae</taxon>
        <taxon>Agrococcus</taxon>
    </lineage>
</organism>
<dbReference type="PANTHER" id="PTHR39173:SF1">
    <property type="entry name" value="ACETYLTRANSFERASE"/>
    <property type="match status" value="1"/>
</dbReference>
<dbReference type="InterPro" id="IPR000182">
    <property type="entry name" value="GNAT_dom"/>
</dbReference>
<gene>
    <name evidence="2" type="ORF">GCM10010968_19810</name>
</gene>
<dbReference type="Gene3D" id="3.40.630.30">
    <property type="match status" value="1"/>
</dbReference>
<evidence type="ECO:0000313" key="3">
    <source>
        <dbReference type="Proteomes" id="UP000626982"/>
    </source>
</evidence>
<keyword evidence="3" id="KW-1185">Reference proteome</keyword>
<proteinExistence type="predicted"/>
<dbReference type="Pfam" id="PF13302">
    <property type="entry name" value="Acetyltransf_3"/>
    <property type="match status" value="1"/>
</dbReference>
<dbReference type="SUPFAM" id="SSF55729">
    <property type="entry name" value="Acyl-CoA N-acyltransferases (Nat)"/>
    <property type="match status" value="1"/>
</dbReference>
<comment type="caution">
    <text evidence="2">The sequence shown here is derived from an EMBL/GenBank/DDBJ whole genome shotgun (WGS) entry which is preliminary data.</text>
</comment>
<evidence type="ECO:0000259" key="1">
    <source>
        <dbReference type="PROSITE" id="PS51186"/>
    </source>
</evidence>
<dbReference type="RefSeq" id="WP_188718162.1">
    <property type="nucleotide sequence ID" value="NZ_BAABBD010000007.1"/>
</dbReference>
<accession>A0ABQ2KLA7</accession>
<sequence>MIRIELPSRALRGGWLEAMREFEGETLHGFSTFGYEVEELARPERFEHWIAREERQRIEGQDGFVPATVWWIVDDASPGRVLGSIHLRHELDDWLLAEGGHIGYGVRPSARGRGVATAALRLVLDEARAMGIDRVLLLCDDDNPASRATIVAAGGVREDVPSPYERSWIALG</sequence>
<evidence type="ECO:0000313" key="2">
    <source>
        <dbReference type="EMBL" id="GGN86283.1"/>
    </source>
</evidence>
<dbReference type="PANTHER" id="PTHR39173">
    <property type="entry name" value="ACETYLTRANSFERASE"/>
    <property type="match status" value="1"/>
</dbReference>